<gene>
    <name evidence="2" type="ORF">B2J93_7746</name>
</gene>
<comment type="caution">
    <text evidence="2">The sequence shown here is derived from an EMBL/GenBank/DDBJ whole genome shotgun (WGS) entry which is preliminary data.</text>
</comment>
<sequence>MHTSPNTWTLPWAATEYSARTSTTDAKRIPSHGVEGANRKTRGHRSPLLSNSLLVSASGQREGEALERSDGWAAEKWFVRGQGFLTPINLLIFGPVDPEFVGPKDLVVALCPDGEDFLTRRIPSPFSHAESQHSTIGRLRLLECWEAPLSATSCCHCVLCPSYFAGPNAPSQSHGSPPPRRGRVVQLPKMPSPIMVESRESLAGPGLGLALMSKQDDVHLGIPCRTRYPVSCWSSSVPARTPTLLPRLSPLASRLSPSQLRDLLIPTVLSNPSPCPSQLGREAIDKWCPAQLPPDQTGSTGLGIRAAPILGLTTAAAMSRCMSKFRVAEILPSRPPVQK</sequence>
<feature type="region of interest" description="Disordered" evidence="1">
    <location>
        <begin position="21"/>
        <end position="45"/>
    </location>
</feature>
<organism evidence="2 3">
    <name type="scientific">Diplocarpon coronariae</name>
    <dbReference type="NCBI Taxonomy" id="2795749"/>
    <lineage>
        <taxon>Eukaryota</taxon>
        <taxon>Fungi</taxon>
        <taxon>Dikarya</taxon>
        <taxon>Ascomycota</taxon>
        <taxon>Pezizomycotina</taxon>
        <taxon>Leotiomycetes</taxon>
        <taxon>Helotiales</taxon>
        <taxon>Drepanopezizaceae</taxon>
        <taxon>Diplocarpon</taxon>
    </lineage>
</organism>
<dbReference type="Proteomes" id="UP000242519">
    <property type="component" value="Unassembled WGS sequence"/>
</dbReference>
<accession>A0A218ZGZ5</accession>
<dbReference type="AlphaFoldDB" id="A0A218ZGZ5"/>
<dbReference type="EMBL" id="MZNU01000022">
    <property type="protein sequence ID" value="OWP07012.1"/>
    <property type="molecule type" value="Genomic_DNA"/>
</dbReference>
<evidence type="ECO:0000256" key="1">
    <source>
        <dbReference type="SAM" id="MobiDB-lite"/>
    </source>
</evidence>
<name>A0A218ZGZ5_9HELO</name>
<proteinExistence type="predicted"/>
<protein>
    <submittedName>
        <fullName evidence="2">Uncharacterized protein</fullName>
    </submittedName>
</protein>
<evidence type="ECO:0000313" key="2">
    <source>
        <dbReference type="EMBL" id="OWP07012.1"/>
    </source>
</evidence>
<keyword evidence="3" id="KW-1185">Reference proteome</keyword>
<reference evidence="2 3" key="1">
    <citation type="submission" date="2017-04" db="EMBL/GenBank/DDBJ databases">
        <title>Draft genome sequence of Marssonina coronaria NL1: causal agent of apple blotch.</title>
        <authorList>
            <person name="Cheng Q."/>
        </authorList>
    </citation>
    <scope>NUCLEOTIDE SEQUENCE [LARGE SCALE GENOMIC DNA]</scope>
    <source>
        <strain evidence="2 3">NL1</strain>
    </source>
</reference>
<dbReference type="InParanoid" id="A0A218ZGZ5"/>
<evidence type="ECO:0000313" key="3">
    <source>
        <dbReference type="Proteomes" id="UP000242519"/>
    </source>
</evidence>